<dbReference type="CDD" id="cd01127">
    <property type="entry name" value="TrwB_TraG_TraD_VirD4"/>
    <property type="match status" value="1"/>
</dbReference>
<feature type="region of interest" description="Disordered" evidence="1">
    <location>
        <begin position="999"/>
        <end position="1072"/>
    </location>
</feature>
<evidence type="ECO:0000259" key="2">
    <source>
        <dbReference type="Pfam" id="PF01935"/>
    </source>
</evidence>
<evidence type="ECO:0000256" key="1">
    <source>
        <dbReference type="SAM" id="MobiDB-lite"/>
    </source>
</evidence>
<dbReference type="InterPro" id="IPR027417">
    <property type="entry name" value="P-loop_NTPase"/>
</dbReference>
<accession>A0A517NAT0</accession>
<dbReference type="EMBL" id="CP036525">
    <property type="protein sequence ID" value="QDT04241.1"/>
    <property type="molecule type" value="Genomic_DNA"/>
</dbReference>
<dbReference type="SUPFAM" id="SSF52540">
    <property type="entry name" value="P-loop containing nucleoside triphosphate hydrolases"/>
    <property type="match status" value="1"/>
</dbReference>
<dbReference type="PANTHER" id="PTHR42957">
    <property type="entry name" value="HELICASE MJ1565-RELATED"/>
    <property type="match status" value="1"/>
</dbReference>
<name>A0A517NAT0_9BACT</name>
<evidence type="ECO:0000313" key="4">
    <source>
        <dbReference type="Proteomes" id="UP000318538"/>
    </source>
</evidence>
<feature type="region of interest" description="Disordered" evidence="1">
    <location>
        <begin position="1124"/>
        <end position="1159"/>
    </location>
</feature>
<feature type="compositionally biased region" description="Pro residues" evidence="1">
    <location>
        <begin position="1059"/>
        <end position="1068"/>
    </location>
</feature>
<protein>
    <submittedName>
        <fullName evidence="3">AAA-like domain protein</fullName>
    </submittedName>
</protein>
<dbReference type="Pfam" id="PF01935">
    <property type="entry name" value="DUF87"/>
    <property type="match status" value="1"/>
</dbReference>
<feature type="domain" description="Helicase HerA central" evidence="2">
    <location>
        <begin position="1184"/>
        <end position="1232"/>
    </location>
</feature>
<dbReference type="InterPro" id="IPR002789">
    <property type="entry name" value="HerA_central"/>
</dbReference>
<reference evidence="3 4" key="1">
    <citation type="submission" date="2019-02" db="EMBL/GenBank/DDBJ databases">
        <title>Deep-cultivation of Planctomycetes and their phenomic and genomic characterization uncovers novel biology.</title>
        <authorList>
            <person name="Wiegand S."/>
            <person name="Jogler M."/>
            <person name="Boedeker C."/>
            <person name="Pinto D."/>
            <person name="Vollmers J."/>
            <person name="Rivas-Marin E."/>
            <person name="Kohn T."/>
            <person name="Peeters S.H."/>
            <person name="Heuer A."/>
            <person name="Rast P."/>
            <person name="Oberbeckmann S."/>
            <person name="Bunk B."/>
            <person name="Jeske O."/>
            <person name="Meyerdierks A."/>
            <person name="Storesund J.E."/>
            <person name="Kallscheuer N."/>
            <person name="Luecker S."/>
            <person name="Lage O.M."/>
            <person name="Pohl T."/>
            <person name="Merkel B.J."/>
            <person name="Hornburger P."/>
            <person name="Mueller R.-W."/>
            <person name="Bruemmer F."/>
            <person name="Labrenz M."/>
            <person name="Spormann A.M."/>
            <person name="Op den Camp H."/>
            <person name="Overmann J."/>
            <person name="Amann R."/>
            <person name="Jetten M.S.M."/>
            <person name="Mascher T."/>
            <person name="Medema M.H."/>
            <person name="Devos D.P."/>
            <person name="Kaster A.-K."/>
            <person name="Ovreas L."/>
            <person name="Rohde M."/>
            <person name="Galperin M.Y."/>
            <person name="Jogler C."/>
        </authorList>
    </citation>
    <scope>NUCLEOTIDE SEQUENCE [LARGE SCALE GENOMIC DNA]</scope>
    <source>
        <strain evidence="3 4">K22_7</strain>
    </source>
</reference>
<gene>
    <name evidence="3" type="ORF">K227x_26310</name>
</gene>
<sequence length="1505" mass="165504">MHAIAEKDDASYFFSNWDLISRSRSQLRKLAFTPWLDSEGKVQKWSKLLQTEIGAQPFAVVGHKGEIQVRWESDPKSPEGLDKWRIEMIPSLDFYATSESPDVALPVKKVKGTVKRSTIKLSTVDWPEDTSSIVVQVRLTALSESGAELANDDDKPYEAISEEIQLRPSDDEAGTEVEASKSVKSNRDIPLAKLRLAVEREDVALAETAFQWSGTGENVFTLSLNSGDRIRISLSPMLKEIESRTLDHPNLLGIWEVDAIAGETLSIQGLRDHETSVKTTAGKRFQAARQHFWGQLRNQGPRRWIATAHWSDDLLASADAYVDAYLNWIGDADTSERQLALSIDTGLIALRCDGRTISASLTSPLHPLRVAWFRTYLQTTTDLIDEISRSSSAVSERKANIDLDSFELIEPTGCPMLTTAIDGAVRLTSGCLDFLWTAALPVDWPDPARALSLVSQVLSLSSNDQGIGDALLAKSARHIDNYVSLHPHARKIRVVTDNAGDGSFASQVLIDSVRGFQIDDVEESGEVNDGGIESIELLAHFRQPLPSTMPGMVPLRQSLEQRGGTHATSAFQPLLETSIRDSEQLTELAEGGSHLTMLMDITTVMVTTEDVSEDRGTAVLGGLLCPFRLLPGGPPWKYCVSAPSESDSGILSSTLLKHQQALASVLELNHGGGPRLPVLNVGIAGDVRRLTAIHEQSDWVITLDRFVEPAWVESHAGMRYLLDYSPDITDGLSRRLFVTTGHREEAEQVISETLSDLGFDASDTAVTRVLHRLQQVSGRLALRALSSGSSQREAAALAIAVEKLHFDGKLNDTILVPVDSHIEMFTPFRRKGRPEKRRRCDLLLVRPSSQNEIEFELIEVKGRTHRPSPDVFAAIQEQVESTDRLVQSLWCNTKRYDRPIQLYRLRQILEYHLRRAQGFGTVTDTDHWNAILERLTNGQIKIKTTQRGIVVCTSAMPEVFYRGNLEIEVVGDISLDFEASVTSNPSLEQAFLFEGLDEVTDKEPSEPGSTTGENRSSSEPAMPVDSSEIASSDDVQKVASQSDLRDANSASPIVHETPPKQPPTPALPQTPERSELDDLFEDLFQDDDANAPVLESRSEVDLPVEPLVSHQEVKDQDNLVEVPTFDEPDCEVPGPERPADDLTDQASQASSHSDSTNMRKGDVAIVLGDGESGPAYWRPSVSGSPHLFVIGIPGQGKSVTTTRILCELTTQSVPALVLDFHGEFADPDGPFNQLAKPAILNAADGLPFSILEPKNGSGPRAKEGIWELAEICQYVCGLGDIQRDAIYQAFERAYAAVPAGATPSLASVANFLREEEGDGNVKNVIARCRPLFEFGLFADNPTEGISEQFTKGAVIDVHELKSETLQLAAGAFTLRKLYRAMFTWGTADRIRLAIVLDEAHRLAKDVTLPKIMKEGRKFGIAVVVASQDVRDFHDQVLSNAGTKVIFRVNYPDSRKVSGFVRSGSSDTLAEQIERLPVAESMIQTPDMPNSQQIRMRSVNDNDSSN</sequence>
<feature type="compositionally biased region" description="Low complexity" evidence="1">
    <location>
        <begin position="1144"/>
        <end position="1156"/>
    </location>
</feature>
<organism evidence="3 4">
    <name type="scientific">Rubripirellula lacrimiformis</name>
    <dbReference type="NCBI Taxonomy" id="1930273"/>
    <lineage>
        <taxon>Bacteria</taxon>
        <taxon>Pseudomonadati</taxon>
        <taxon>Planctomycetota</taxon>
        <taxon>Planctomycetia</taxon>
        <taxon>Pirellulales</taxon>
        <taxon>Pirellulaceae</taxon>
        <taxon>Rubripirellula</taxon>
    </lineage>
</organism>
<dbReference type="Gene3D" id="3.40.50.300">
    <property type="entry name" value="P-loop containing nucleotide triphosphate hydrolases"/>
    <property type="match status" value="2"/>
</dbReference>
<evidence type="ECO:0000313" key="3">
    <source>
        <dbReference type="EMBL" id="QDT04241.1"/>
    </source>
</evidence>
<dbReference type="InterPro" id="IPR008571">
    <property type="entry name" value="HerA-like"/>
</dbReference>
<dbReference type="Proteomes" id="UP000318538">
    <property type="component" value="Chromosome"/>
</dbReference>
<dbReference type="PANTHER" id="PTHR42957:SF1">
    <property type="entry name" value="HELICASE MJ1565-RELATED"/>
    <property type="match status" value="1"/>
</dbReference>
<dbReference type="KEGG" id="rlc:K227x_26310"/>
<keyword evidence="4" id="KW-1185">Reference proteome</keyword>
<feature type="compositionally biased region" description="Polar residues" evidence="1">
    <location>
        <begin position="1007"/>
        <end position="1019"/>
    </location>
</feature>
<proteinExistence type="predicted"/>